<dbReference type="PANTHER" id="PTHR11644">
    <property type="entry name" value="CYTIDINE DEAMINASE"/>
    <property type="match status" value="1"/>
</dbReference>
<dbReference type="Pfam" id="PF00383">
    <property type="entry name" value="dCMP_cyt_deam_1"/>
    <property type="match status" value="1"/>
</dbReference>
<keyword evidence="4" id="KW-0862">Zinc</keyword>
<evidence type="ECO:0000256" key="2">
    <source>
        <dbReference type="ARBA" id="ARBA00022723"/>
    </source>
</evidence>
<dbReference type="RefSeq" id="WP_320506415.1">
    <property type="nucleotide sequence ID" value="NZ_JAXCLW010000001.1"/>
</dbReference>
<dbReference type="Proteomes" id="UP001279642">
    <property type="component" value="Unassembled WGS sequence"/>
</dbReference>
<dbReference type="EC" id="3.5.4.5" evidence="6"/>
<evidence type="ECO:0000256" key="3">
    <source>
        <dbReference type="ARBA" id="ARBA00022801"/>
    </source>
</evidence>
<protein>
    <submittedName>
        <fullName evidence="6">Cytidine deaminase</fullName>
        <ecNumber evidence="6">3.5.4.5</ecNumber>
    </submittedName>
</protein>
<evidence type="ECO:0000313" key="7">
    <source>
        <dbReference type="Proteomes" id="UP001279642"/>
    </source>
</evidence>
<dbReference type="InterPro" id="IPR050202">
    <property type="entry name" value="Cyt/Deoxycyt_deaminase"/>
</dbReference>
<reference evidence="6 7" key="1">
    <citation type="journal article" date="2016" name="Antonie Van Leeuwenhoek">
        <title>Dongia soli sp. nov., isolated from soil from Dokdo, Korea.</title>
        <authorList>
            <person name="Kim D.U."/>
            <person name="Lee H."/>
            <person name="Kim H."/>
            <person name="Kim S.G."/>
            <person name="Ka J.O."/>
        </authorList>
    </citation>
    <scope>NUCLEOTIDE SEQUENCE [LARGE SCALE GENOMIC DNA]</scope>
    <source>
        <strain evidence="6 7">D78</strain>
    </source>
</reference>
<dbReference type="InterPro" id="IPR016192">
    <property type="entry name" value="APOBEC/CMP_deaminase_Zn-bd"/>
</dbReference>
<dbReference type="InterPro" id="IPR016193">
    <property type="entry name" value="Cytidine_deaminase-like"/>
</dbReference>
<evidence type="ECO:0000259" key="5">
    <source>
        <dbReference type="PROSITE" id="PS51747"/>
    </source>
</evidence>
<evidence type="ECO:0000256" key="4">
    <source>
        <dbReference type="ARBA" id="ARBA00022833"/>
    </source>
</evidence>
<dbReference type="PANTHER" id="PTHR11644:SF2">
    <property type="entry name" value="CYTIDINE DEAMINASE"/>
    <property type="match status" value="1"/>
</dbReference>
<dbReference type="InterPro" id="IPR002125">
    <property type="entry name" value="CMP_dCMP_dom"/>
</dbReference>
<organism evidence="6 7">
    <name type="scientific">Dongia soli</name>
    <dbReference type="NCBI Taxonomy" id="600628"/>
    <lineage>
        <taxon>Bacteria</taxon>
        <taxon>Pseudomonadati</taxon>
        <taxon>Pseudomonadota</taxon>
        <taxon>Alphaproteobacteria</taxon>
        <taxon>Rhodospirillales</taxon>
        <taxon>Dongiaceae</taxon>
        <taxon>Dongia</taxon>
    </lineage>
</organism>
<keyword evidence="7" id="KW-1185">Reference proteome</keyword>
<accession>A0ABU5E644</accession>
<comment type="similarity">
    <text evidence="1">Belongs to the cytidine and deoxycytidylate deaminase family.</text>
</comment>
<dbReference type="NCBIfam" id="NF005314">
    <property type="entry name" value="PRK06848.1"/>
    <property type="match status" value="1"/>
</dbReference>
<sequence length="169" mass="18328">MPARQDEEMMQELLKGRSGETQPALDGEALTEADEALIEAARQLIMARYTENRHHIAAAVRGASGRIYTGLHLDTYVGRASVCAEAVALGQALTAGETAIDAIVSLRHPRPREQHRDCKVVSPCGICREMLTDFAAGCAVILAEPANGGSRLRRVPVASLLPEKYRRQP</sequence>
<evidence type="ECO:0000256" key="1">
    <source>
        <dbReference type="ARBA" id="ARBA00006576"/>
    </source>
</evidence>
<dbReference type="SUPFAM" id="SSF53927">
    <property type="entry name" value="Cytidine deaminase-like"/>
    <property type="match status" value="1"/>
</dbReference>
<name>A0ABU5E644_9PROT</name>
<evidence type="ECO:0000313" key="6">
    <source>
        <dbReference type="EMBL" id="MDY0881346.1"/>
    </source>
</evidence>
<comment type="caution">
    <text evidence="6">The sequence shown here is derived from an EMBL/GenBank/DDBJ whole genome shotgun (WGS) entry which is preliminary data.</text>
</comment>
<dbReference type="Gene3D" id="3.40.140.10">
    <property type="entry name" value="Cytidine Deaminase, domain 2"/>
    <property type="match status" value="1"/>
</dbReference>
<feature type="domain" description="CMP/dCMP-type deaminase" evidence="5">
    <location>
        <begin position="32"/>
        <end position="168"/>
    </location>
</feature>
<dbReference type="EMBL" id="JAXCLW010000001">
    <property type="protein sequence ID" value="MDY0881346.1"/>
    <property type="molecule type" value="Genomic_DNA"/>
</dbReference>
<dbReference type="CDD" id="cd01283">
    <property type="entry name" value="cytidine_deaminase"/>
    <property type="match status" value="1"/>
</dbReference>
<dbReference type="PROSITE" id="PS51747">
    <property type="entry name" value="CYT_DCMP_DEAMINASES_2"/>
    <property type="match status" value="1"/>
</dbReference>
<proteinExistence type="inferred from homology"/>
<dbReference type="PROSITE" id="PS00903">
    <property type="entry name" value="CYT_DCMP_DEAMINASES_1"/>
    <property type="match status" value="1"/>
</dbReference>
<dbReference type="GO" id="GO:0004126">
    <property type="term" value="F:cytidine deaminase activity"/>
    <property type="evidence" value="ECO:0007669"/>
    <property type="project" value="UniProtKB-EC"/>
</dbReference>
<keyword evidence="3 6" id="KW-0378">Hydrolase</keyword>
<keyword evidence="2" id="KW-0479">Metal-binding</keyword>
<gene>
    <name evidence="6" type="ORF">SMD27_00685</name>
</gene>